<feature type="region of interest" description="Disordered" evidence="1">
    <location>
        <begin position="1"/>
        <end position="36"/>
    </location>
</feature>
<reference evidence="2" key="1">
    <citation type="submission" date="2020-02" db="EMBL/GenBank/DDBJ databases">
        <authorList>
            <person name="Meier V. D."/>
        </authorList>
    </citation>
    <scope>NUCLEOTIDE SEQUENCE</scope>
    <source>
        <strain evidence="2">AVDCRST_MAG13</strain>
    </source>
</reference>
<proteinExistence type="predicted"/>
<dbReference type="EMBL" id="CADCVO010000545">
    <property type="protein sequence ID" value="CAA9522357.1"/>
    <property type="molecule type" value="Genomic_DNA"/>
</dbReference>
<organism evidence="2">
    <name type="scientific">uncultured Solirubrobacteraceae bacterium</name>
    <dbReference type="NCBI Taxonomy" id="1162706"/>
    <lineage>
        <taxon>Bacteria</taxon>
        <taxon>Bacillati</taxon>
        <taxon>Actinomycetota</taxon>
        <taxon>Thermoleophilia</taxon>
        <taxon>Solirubrobacterales</taxon>
        <taxon>Solirubrobacteraceae</taxon>
        <taxon>environmental samples</taxon>
    </lineage>
</organism>
<feature type="non-terminal residue" evidence="2">
    <location>
        <position position="1"/>
    </location>
</feature>
<evidence type="ECO:0000256" key="1">
    <source>
        <dbReference type="SAM" id="MobiDB-lite"/>
    </source>
</evidence>
<sequence length="36" mass="4127">CRPPSAPAACTPPMARAPRGRDRRWPSCSPRRRRRP</sequence>
<name>A0A6J4TH37_9ACTN</name>
<gene>
    <name evidence="2" type="ORF">AVDCRST_MAG13-3456</name>
</gene>
<dbReference type="AlphaFoldDB" id="A0A6J4TH37"/>
<feature type="non-terminal residue" evidence="2">
    <location>
        <position position="36"/>
    </location>
</feature>
<protein>
    <submittedName>
        <fullName evidence="2">Uncharacterized protein</fullName>
    </submittedName>
</protein>
<evidence type="ECO:0000313" key="2">
    <source>
        <dbReference type="EMBL" id="CAA9522357.1"/>
    </source>
</evidence>
<accession>A0A6J4TH37</accession>